<feature type="region of interest" description="Disordered" evidence="1">
    <location>
        <begin position="1"/>
        <end position="22"/>
    </location>
</feature>
<reference evidence="2" key="1">
    <citation type="submission" date="2001-05" db="EMBL/GenBank/DDBJ databases">
        <title>Oryza sativa nipponbare(GA3) genomic DNA, chromosome 6, PAC clone:P0490F09.</title>
        <authorList>
            <person name="Sasaki T."/>
            <person name="Matsumoto T."/>
            <person name="Yamamoto K."/>
        </authorList>
    </citation>
    <scope>NUCLEOTIDE SEQUENCE</scope>
</reference>
<reference evidence="4" key="3">
    <citation type="journal article" date="2005" name="Nature">
        <title>The map-based sequence of the rice genome.</title>
        <authorList>
            <consortium name="International rice genome sequencing project (IRGSP)"/>
            <person name="Matsumoto T."/>
            <person name="Wu J."/>
            <person name="Kanamori H."/>
            <person name="Katayose Y."/>
            <person name="Fujisawa M."/>
            <person name="Namiki N."/>
            <person name="Mizuno H."/>
            <person name="Yamamoto K."/>
            <person name="Antonio B.A."/>
            <person name="Baba T."/>
            <person name="Sakata K."/>
            <person name="Nagamura Y."/>
            <person name="Aoki H."/>
            <person name="Arikawa K."/>
            <person name="Arita K."/>
            <person name="Bito T."/>
            <person name="Chiden Y."/>
            <person name="Fujitsuka N."/>
            <person name="Fukunaka R."/>
            <person name="Hamada M."/>
            <person name="Harada C."/>
            <person name="Hayashi A."/>
            <person name="Hijishita S."/>
            <person name="Honda M."/>
            <person name="Hosokawa S."/>
            <person name="Ichikawa Y."/>
            <person name="Idonuma A."/>
            <person name="Iijima M."/>
            <person name="Ikeda M."/>
            <person name="Ikeno M."/>
            <person name="Ito K."/>
            <person name="Ito S."/>
            <person name="Ito T."/>
            <person name="Ito Y."/>
            <person name="Ito Y."/>
            <person name="Iwabuchi A."/>
            <person name="Kamiya K."/>
            <person name="Karasawa W."/>
            <person name="Kurita K."/>
            <person name="Katagiri S."/>
            <person name="Kikuta A."/>
            <person name="Kobayashi H."/>
            <person name="Kobayashi N."/>
            <person name="Machita K."/>
            <person name="Maehara T."/>
            <person name="Masukawa M."/>
            <person name="Mizubayashi T."/>
            <person name="Mukai Y."/>
            <person name="Nagasaki H."/>
            <person name="Nagata Y."/>
            <person name="Naito S."/>
            <person name="Nakashima M."/>
            <person name="Nakama Y."/>
            <person name="Nakamichi Y."/>
            <person name="Nakamura M."/>
            <person name="Meguro A."/>
            <person name="Negishi M."/>
            <person name="Ohta I."/>
            <person name="Ohta T."/>
            <person name="Okamoto M."/>
            <person name="Ono N."/>
            <person name="Saji S."/>
            <person name="Sakaguchi M."/>
            <person name="Sakai K."/>
            <person name="Shibata M."/>
            <person name="Shimokawa T."/>
            <person name="Song J."/>
            <person name="Takazaki Y."/>
            <person name="Terasawa K."/>
            <person name="Tsugane M."/>
            <person name="Tsuji K."/>
            <person name="Ueda S."/>
            <person name="Waki K."/>
            <person name="Yamagata H."/>
            <person name="Yamamoto M."/>
            <person name="Yamamoto S."/>
            <person name="Yamane H."/>
            <person name="Yoshiki S."/>
            <person name="Yoshihara R."/>
            <person name="Yukawa K."/>
            <person name="Zhong H."/>
            <person name="Yano M."/>
            <person name="Yuan Q."/>
            <person name="Ouyang S."/>
            <person name="Liu J."/>
            <person name="Jones K.M."/>
            <person name="Gansberger K."/>
            <person name="Moffat K."/>
            <person name="Hill J."/>
            <person name="Bera J."/>
            <person name="Fadrosh D."/>
            <person name="Jin S."/>
            <person name="Johri S."/>
            <person name="Kim M."/>
            <person name="Overton L."/>
            <person name="Reardon M."/>
            <person name="Tsitrin T."/>
            <person name="Vuong H."/>
            <person name="Weaver B."/>
            <person name="Ciecko A."/>
            <person name="Tallon L."/>
            <person name="Jackson J."/>
            <person name="Pai G."/>
            <person name="Aken S.V."/>
            <person name="Utterback T."/>
            <person name="Reidmuller S."/>
            <person name="Feldblyum T."/>
            <person name="Hsiao J."/>
            <person name="Zismann V."/>
            <person name="Iobst S."/>
            <person name="de Vazeille A.R."/>
            <person name="Buell C.R."/>
            <person name="Ying K."/>
            <person name="Li Y."/>
            <person name="Lu T."/>
            <person name="Huang Y."/>
            <person name="Zhao Q."/>
            <person name="Feng Q."/>
            <person name="Zhang L."/>
            <person name="Zhu J."/>
            <person name="Weng Q."/>
            <person name="Mu J."/>
            <person name="Lu Y."/>
            <person name="Fan D."/>
            <person name="Liu Y."/>
            <person name="Guan J."/>
            <person name="Zhang Y."/>
            <person name="Yu S."/>
            <person name="Liu X."/>
            <person name="Zhang Y."/>
            <person name="Hong G."/>
            <person name="Han B."/>
            <person name="Choisne N."/>
            <person name="Demange N."/>
            <person name="Orjeda G."/>
            <person name="Samain S."/>
            <person name="Cattolico L."/>
            <person name="Pelletier E."/>
            <person name="Couloux A."/>
            <person name="Segurens B."/>
            <person name="Wincker P."/>
            <person name="D'Hont A."/>
            <person name="Scarpelli C."/>
            <person name="Weissenbach J."/>
            <person name="Salanoubat M."/>
            <person name="Quetier F."/>
            <person name="Yu Y."/>
            <person name="Kim H.R."/>
            <person name="Rambo T."/>
            <person name="Currie J."/>
            <person name="Collura K."/>
            <person name="Luo M."/>
            <person name="Yang T."/>
            <person name="Ammiraju J.S.S."/>
            <person name="Engler F."/>
            <person name="Soderlund C."/>
            <person name="Wing R.A."/>
            <person name="Palmer L.E."/>
            <person name="de la Bastide M."/>
            <person name="Spiegel L."/>
            <person name="Nascimento L."/>
            <person name="Zutavern T."/>
            <person name="O'Shaughnessy A."/>
            <person name="Dike S."/>
            <person name="Dedhia N."/>
            <person name="Preston R."/>
            <person name="Balija V."/>
            <person name="McCombie W.R."/>
            <person name="Chow T."/>
            <person name="Chen H."/>
            <person name="Chung M."/>
            <person name="Chen C."/>
            <person name="Shaw J."/>
            <person name="Wu H."/>
            <person name="Hsiao K."/>
            <person name="Chao Y."/>
            <person name="Chu M."/>
            <person name="Cheng C."/>
            <person name="Hour A."/>
            <person name="Lee P."/>
            <person name="Lin S."/>
            <person name="Lin Y."/>
            <person name="Liou J."/>
            <person name="Liu S."/>
            <person name="Hsing Y."/>
            <person name="Raghuvanshi S."/>
            <person name="Mohanty A."/>
            <person name="Bharti A.K."/>
            <person name="Gaur A."/>
            <person name="Gupta V."/>
            <person name="Kumar D."/>
            <person name="Ravi V."/>
            <person name="Vij S."/>
            <person name="Kapur A."/>
            <person name="Khurana P."/>
            <person name="Khurana P."/>
            <person name="Khurana J.P."/>
            <person name="Tyagi A.K."/>
            <person name="Gaikwad K."/>
            <person name="Singh A."/>
            <person name="Dalal V."/>
            <person name="Srivastava S."/>
            <person name="Dixit A."/>
            <person name="Pal A.K."/>
            <person name="Ghazi I.A."/>
            <person name="Yadav M."/>
            <person name="Pandit A."/>
            <person name="Bhargava A."/>
            <person name="Sureshbabu K."/>
            <person name="Batra K."/>
            <person name="Sharma T.R."/>
            <person name="Mohapatra T."/>
            <person name="Singh N.K."/>
            <person name="Messing J."/>
            <person name="Nelson A.B."/>
            <person name="Fuks G."/>
            <person name="Kavchok S."/>
            <person name="Keizer G."/>
            <person name="Linton E."/>
            <person name="Llaca V."/>
            <person name="Song R."/>
            <person name="Tanyolac B."/>
            <person name="Young S."/>
            <person name="Ho-Il K."/>
            <person name="Hahn J.H."/>
            <person name="Sangsakoo G."/>
            <person name="Vanavichit A."/>
            <person name="de Mattos Luiz.A.T."/>
            <person name="Zimmer P.D."/>
            <person name="Malone G."/>
            <person name="Dellagostin O."/>
            <person name="de Oliveira A.C."/>
            <person name="Bevan M."/>
            <person name="Bancroft I."/>
            <person name="Minx P."/>
            <person name="Cordum H."/>
            <person name="Wilson R."/>
            <person name="Cheng Z."/>
            <person name="Jin W."/>
            <person name="Jiang J."/>
            <person name="Leong S.A."/>
            <person name="Iwama H."/>
            <person name="Gojobori T."/>
            <person name="Itoh T."/>
            <person name="Niimura Y."/>
            <person name="Fujii Y."/>
            <person name="Habara T."/>
            <person name="Sakai H."/>
            <person name="Sato Y."/>
            <person name="Wilson G."/>
            <person name="Kumar K."/>
            <person name="McCouch S."/>
            <person name="Juretic N."/>
            <person name="Hoen D."/>
            <person name="Wright S."/>
            <person name="Bruskiewich R."/>
            <person name="Bureau T."/>
            <person name="Miyao A."/>
            <person name="Hirochika H."/>
            <person name="Nishikawa T."/>
            <person name="Kadowaki K."/>
            <person name="Sugiura M."/>
            <person name="Burr B."/>
            <person name="Sasaki T."/>
        </authorList>
    </citation>
    <scope>NUCLEOTIDE SEQUENCE [LARGE SCALE GENOMIC DNA]</scope>
    <source>
        <strain evidence="4">cv. Nipponbare</strain>
    </source>
</reference>
<dbReference type="EMBL" id="AP003616">
    <property type="protein sequence ID" value="BAD35472.1"/>
    <property type="molecule type" value="Genomic_DNA"/>
</dbReference>
<gene>
    <name evidence="2" type="ORF">P0490F09.1</name>
    <name evidence="3" type="ORF">P0556B08.28</name>
</gene>
<dbReference type="EMBL" id="AP004279">
    <property type="protein sequence ID" value="BAD35629.1"/>
    <property type="molecule type" value="Genomic_DNA"/>
</dbReference>
<evidence type="ECO:0000313" key="2">
    <source>
        <dbReference type="EMBL" id="BAD35472.1"/>
    </source>
</evidence>
<evidence type="ECO:0000313" key="4">
    <source>
        <dbReference type="Proteomes" id="UP000000763"/>
    </source>
</evidence>
<feature type="region of interest" description="Disordered" evidence="1">
    <location>
        <begin position="217"/>
        <end position="240"/>
    </location>
</feature>
<sequence>MEGRAGATTPSSHKNPKINRSNDIIITYTNNKYTTNNNGGSGRGDVGGVRQIPSAGSASGCHQRRRRRRRRLIRRIRGGWEKKRERRRSLSLLRRDVIGEREVECRRGRASPVERSARRRIEGSREDREETMRSLTHFVPTIGDRFPRGKEKHICTVRDWILDRLGSGLNGSSATATLSTPSLVASLFARSTSATPPTTSLSVVALLIFSLSSLGGASYSPRRPEHRSNHTAGDDPGQEE</sequence>
<evidence type="ECO:0000256" key="1">
    <source>
        <dbReference type="SAM" id="MobiDB-lite"/>
    </source>
</evidence>
<name>Q69V49_ORYSJ</name>
<organism evidence="3 4">
    <name type="scientific">Oryza sativa subsp. japonica</name>
    <name type="common">Rice</name>
    <dbReference type="NCBI Taxonomy" id="39947"/>
    <lineage>
        <taxon>Eukaryota</taxon>
        <taxon>Viridiplantae</taxon>
        <taxon>Streptophyta</taxon>
        <taxon>Embryophyta</taxon>
        <taxon>Tracheophyta</taxon>
        <taxon>Spermatophyta</taxon>
        <taxon>Magnoliopsida</taxon>
        <taxon>Liliopsida</taxon>
        <taxon>Poales</taxon>
        <taxon>Poaceae</taxon>
        <taxon>BOP clade</taxon>
        <taxon>Oryzoideae</taxon>
        <taxon>Oryzeae</taxon>
        <taxon>Oryzinae</taxon>
        <taxon>Oryza</taxon>
        <taxon>Oryza sativa</taxon>
    </lineage>
</organism>
<dbReference type="AlphaFoldDB" id="Q69V49"/>
<reference evidence="3" key="2">
    <citation type="submission" date="2001-10" db="EMBL/GenBank/DDBJ databases">
        <title>Oryza sativa nipponbare(GA3) genomic DNA, chromosome 6, PAC clone:P0556B08.</title>
        <authorList>
            <person name="Sasaki T."/>
            <person name="Matsumoto T."/>
            <person name="Yamamoto K."/>
        </authorList>
    </citation>
    <scope>NUCLEOTIDE SEQUENCE</scope>
</reference>
<reference evidence="4" key="4">
    <citation type="journal article" date="2008" name="Nucleic Acids Res.">
        <title>The rice annotation project database (RAP-DB): 2008 update.</title>
        <authorList>
            <consortium name="The rice annotation project (RAP)"/>
        </authorList>
    </citation>
    <scope>GENOME REANNOTATION</scope>
    <source>
        <strain evidence="4">cv. Nipponbare</strain>
    </source>
</reference>
<proteinExistence type="predicted"/>
<protein>
    <submittedName>
        <fullName evidence="3">Uncharacterized protein</fullName>
    </submittedName>
</protein>
<evidence type="ECO:0000313" key="3">
    <source>
        <dbReference type="EMBL" id="BAD35629.1"/>
    </source>
</evidence>
<accession>Q69V49</accession>
<feature type="compositionally biased region" description="Polar residues" evidence="1">
    <location>
        <begin position="8"/>
        <end position="21"/>
    </location>
</feature>
<dbReference type="Proteomes" id="UP000000763">
    <property type="component" value="Chromosome 6"/>
</dbReference>